<accession>F9G7V3</accession>
<organism evidence="1">
    <name type="scientific">Fusarium oxysporum (strain Fo5176)</name>
    <name type="common">Fusarium vascular wilt</name>
    <dbReference type="NCBI Taxonomy" id="660025"/>
    <lineage>
        <taxon>Eukaryota</taxon>
        <taxon>Fungi</taxon>
        <taxon>Dikarya</taxon>
        <taxon>Ascomycota</taxon>
        <taxon>Pezizomycotina</taxon>
        <taxon>Sordariomycetes</taxon>
        <taxon>Hypocreomycetidae</taxon>
        <taxon>Hypocreales</taxon>
        <taxon>Nectriaceae</taxon>
        <taxon>Fusarium</taxon>
        <taxon>Fusarium oxysporum species complex</taxon>
    </lineage>
</organism>
<gene>
    <name evidence="1" type="ORF">FOXB_14735</name>
</gene>
<evidence type="ECO:0000313" key="1">
    <source>
        <dbReference type="EMBL" id="EGU74758.1"/>
    </source>
</evidence>
<reference evidence="1" key="1">
    <citation type="journal article" date="2012" name="Mol. Plant Microbe Interact.">
        <title>A highly conserved effector in Fusarium oxysporum is required for full virulence on Arabidopsis.</title>
        <authorList>
            <person name="Thatcher L.F."/>
            <person name="Gardiner D.M."/>
            <person name="Kazan K."/>
            <person name="Manners J."/>
        </authorList>
    </citation>
    <scope>NUCLEOTIDE SEQUENCE [LARGE SCALE GENOMIC DNA]</scope>
    <source>
        <strain evidence="1">Fo5176</strain>
    </source>
</reference>
<protein>
    <submittedName>
        <fullName evidence="1">Uncharacterized protein</fullName>
    </submittedName>
</protein>
<proteinExistence type="predicted"/>
<name>F9G7V3_FUSOF</name>
<comment type="caution">
    <text evidence="1">The sequence shown here is derived from an EMBL/GenBank/DDBJ whole genome shotgun (WGS) entry which is preliminary data.</text>
</comment>
<dbReference type="OrthoDB" id="5292533at2759"/>
<dbReference type="EMBL" id="AFQF01003642">
    <property type="protein sequence ID" value="EGU74758.1"/>
    <property type="molecule type" value="Genomic_DNA"/>
</dbReference>
<sequence length="122" mass="13817">MLCEWFTREQTGATKAIEYIKTHKTQSGVDNIFGAKSSTVPPADSQKRKIIEQFTGSPRISEDIQSPVQAEWEPLLRYALVAAVIGCKLYIGYFKNKGRELKEALEVRLLTLKLKIETIESK</sequence>
<dbReference type="AlphaFoldDB" id="F9G7V3"/>